<comment type="caution">
    <text evidence="3">The sequence shown here is derived from an EMBL/GenBank/DDBJ whole genome shotgun (WGS) entry which is preliminary data.</text>
</comment>
<proteinExistence type="inferred from homology"/>
<accession>A0A368F3S5</accession>
<comment type="similarity">
    <text evidence="1">Belongs to the peptidase A1 family.</text>
</comment>
<dbReference type="Pfam" id="PF00026">
    <property type="entry name" value="Asp"/>
    <property type="match status" value="1"/>
</dbReference>
<dbReference type="PANTHER" id="PTHR47966:SF45">
    <property type="entry name" value="PEPTIDASE A1 DOMAIN-CONTAINING PROTEIN"/>
    <property type="match status" value="1"/>
</dbReference>
<dbReference type="InterPro" id="IPR001461">
    <property type="entry name" value="Aspartic_peptidase_A1"/>
</dbReference>
<reference evidence="3 4" key="1">
    <citation type="submission" date="2014-10" db="EMBL/GenBank/DDBJ databases">
        <title>Draft genome of the hookworm Ancylostoma caninum.</title>
        <authorList>
            <person name="Mitreva M."/>
        </authorList>
    </citation>
    <scope>NUCLEOTIDE SEQUENCE [LARGE SCALE GENOMIC DNA]</scope>
    <source>
        <strain evidence="3 4">Baltimore</strain>
    </source>
</reference>
<feature type="non-terminal residue" evidence="3">
    <location>
        <position position="84"/>
    </location>
</feature>
<dbReference type="AlphaFoldDB" id="A0A368F3S5"/>
<dbReference type="EMBL" id="JOJR01016288">
    <property type="protein sequence ID" value="RCN24837.1"/>
    <property type="molecule type" value="Genomic_DNA"/>
</dbReference>
<feature type="domain" description="Peptidase A1" evidence="2">
    <location>
        <begin position="1"/>
        <end position="84"/>
    </location>
</feature>
<organism evidence="3 4">
    <name type="scientific">Ancylostoma caninum</name>
    <name type="common">Dog hookworm</name>
    <dbReference type="NCBI Taxonomy" id="29170"/>
    <lineage>
        <taxon>Eukaryota</taxon>
        <taxon>Metazoa</taxon>
        <taxon>Ecdysozoa</taxon>
        <taxon>Nematoda</taxon>
        <taxon>Chromadorea</taxon>
        <taxon>Rhabditida</taxon>
        <taxon>Rhabditina</taxon>
        <taxon>Rhabditomorpha</taxon>
        <taxon>Strongyloidea</taxon>
        <taxon>Ancylostomatidae</taxon>
        <taxon>Ancylostomatinae</taxon>
        <taxon>Ancylostoma</taxon>
    </lineage>
</organism>
<evidence type="ECO:0000256" key="1">
    <source>
        <dbReference type="ARBA" id="ARBA00007447"/>
    </source>
</evidence>
<dbReference type="Gene3D" id="2.40.70.10">
    <property type="entry name" value="Acid Proteases"/>
    <property type="match status" value="1"/>
</dbReference>
<evidence type="ECO:0000313" key="4">
    <source>
        <dbReference type="Proteomes" id="UP000252519"/>
    </source>
</evidence>
<name>A0A368F3S5_ANCCA</name>
<dbReference type="SUPFAM" id="SSF50630">
    <property type="entry name" value="Acid proteases"/>
    <property type="match status" value="1"/>
</dbReference>
<evidence type="ECO:0000313" key="3">
    <source>
        <dbReference type="EMBL" id="RCN24837.1"/>
    </source>
</evidence>
<gene>
    <name evidence="3" type="ORF">ANCCAN_29459</name>
</gene>
<dbReference type="InterPro" id="IPR033121">
    <property type="entry name" value="PEPTIDASE_A1"/>
</dbReference>
<dbReference type="PANTHER" id="PTHR47966">
    <property type="entry name" value="BETA-SITE APP-CLEAVING ENZYME, ISOFORM A-RELATED"/>
    <property type="match status" value="1"/>
</dbReference>
<dbReference type="GO" id="GO:0006508">
    <property type="term" value="P:proteolysis"/>
    <property type="evidence" value="ECO:0007669"/>
    <property type="project" value="InterPro"/>
</dbReference>
<dbReference type="STRING" id="29170.A0A368F3S5"/>
<keyword evidence="4" id="KW-1185">Reference proteome</keyword>
<dbReference type="GO" id="GO:0004190">
    <property type="term" value="F:aspartic-type endopeptidase activity"/>
    <property type="evidence" value="ECO:0007669"/>
    <property type="project" value="InterPro"/>
</dbReference>
<evidence type="ECO:0000259" key="2">
    <source>
        <dbReference type="PROSITE" id="PS51767"/>
    </source>
</evidence>
<dbReference type="Proteomes" id="UP000252519">
    <property type="component" value="Unassembled WGS sequence"/>
</dbReference>
<dbReference type="PROSITE" id="PS51767">
    <property type="entry name" value="PEPTIDASE_A1"/>
    <property type="match status" value="1"/>
</dbReference>
<protein>
    <recommendedName>
        <fullName evidence="2">Peptidase A1 domain-containing protein</fullName>
    </recommendedName>
</protein>
<sequence>MDTVRFGAAGKQNRLEVPDVVVGRATQISKIIKDLPFDGVLGLAFQSIATNAGVEPPFVRAHKDGIVEPIFTVHLRHIAGETAF</sequence>
<dbReference type="OrthoDB" id="771136at2759"/>
<dbReference type="GO" id="GO:0005764">
    <property type="term" value="C:lysosome"/>
    <property type="evidence" value="ECO:0007669"/>
    <property type="project" value="TreeGrafter"/>
</dbReference>
<dbReference type="InterPro" id="IPR021109">
    <property type="entry name" value="Peptidase_aspartic_dom_sf"/>
</dbReference>